<dbReference type="PANTHER" id="PTHR43584:SF8">
    <property type="entry name" value="N-ACETYLMURAMATE ALPHA-1-PHOSPHATE URIDYLYLTRANSFERASE"/>
    <property type="match status" value="1"/>
</dbReference>
<dbReference type="GO" id="GO:0016779">
    <property type="term" value="F:nucleotidyltransferase activity"/>
    <property type="evidence" value="ECO:0007669"/>
    <property type="project" value="UniProtKB-KW"/>
</dbReference>
<evidence type="ECO:0000256" key="1">
    <source>
        <dbReference type="ARBA" id="ARBA00022679"/>
    </source>
</evidence>
<dbReference type="SUPFAM" id="SSF53448">
    <property type="entry name" value="Nucleotide-diphospho-sugar transferases"/>
    <property type="match status" value="1"/>
</dbReference>
<evidence type="ECO:0000313" key="5">
    <source>
        <dbReference type="Proteomes" id="UP000830236"/>
    </source>
</evidence>
<sequence length="270" mass="29012">MTSTVTKAVILARGLGTRMRANDGSPDPTHNSAAVNAGAKGMIDVGRPFLDFVISALADVGITDVCLVIGPEHNIFRDYYDNLELKRVRIHYAIQAEPLGTANALAAAAEFAGQDRVVVLNSDNYYPIEALKSLVELPGAGVVGFEREALIAKSNIPAERIAAFAVISVDEQGNLSDIIEKPSPAELERLGSHAPISMNAWLFTADIFPACADVDKSVRGEYELVDAVRLARSRGRSFRVTPAAQGVLDMSRRTDIDAVRQALSHTQVSL</sequence>
<dbReference type="InterPro" id="IPR050065">
    <property type="entry name" value="GlmU-like"/>
</dbReference>
<dbReference type="InterPro" id="IPR029044">
    <property type="entry name" value="Nucleotide-diphossugar_trans"/>
</dbReference>
<proteinExistence type="predicted"/>
<keyword evidence="2" id="KW-0548">Nucleotidyltransferase</keyword>
<reference evidence="4" key="1">
    <citation type="submission" date="2022-05" db="EMBL/GenBank/DDBJ databases">
        <title>Using nanopore sequencing to obtain complete genomes from saliva samples.</title>
        <authorList>
            <person name="Baker J.L."/>
        </authorList>
    </citation>
    <scope>NUCLEOTIDE SEQUENCE</scope>
    <source>
        <strain evidence="4">JCVI-JB-Ag32</strain>
    </source>
</reference>
<dbReference type="Proteomes" id="UP000830236">
    <property type="component" value="Chromosome"/>
</dbReference>
<evidence type="ECO:0000256" key="2">
    <source>
        <dbReference type="ARBA" id="ARBA00022695"/>
    </source>
</evidence>
<keyword evidence="1" id="KW-0808">Transferase</keyword>
<dbReference type="Pfam" id="PF00483">
    <property type="entry name" value="NTP_transferase"/>
    <property type="match status" value="1"/>
</dbReference>
<accession>A0A9E7DCI7</accession>
<name>A0A9E7DCI7_9ACTO</name>
<dbReference type="PANTHER" id="PTHR43584">
    <property type="entry name" value="NUCLEOTIDYL TRANSFERASE"/>
    <property type="match status" value="1"/>
</dbReference>
<evidence type="ECO:0000313" key="4">
    <source>
        <dbReference type="EMBL" id="UQF80251.1"/>
    </source>
</evidence>
<evidence type="ECO:0000259" key="3">
    <source>
        <dbReference type="Pfam" id="PF00483"/>
    </source>
</evidence>
<dbReference type="Gene3D" id="3.90.550.10">
    <property type="entry name" value="Spore Coat Polysaccharide Biosynthesis Protein SpsA, Chain A"/>
    <property type="match status" value="1"/>
</dbReference>
<dbReference type="AlphaFoldDB" id="A0A9E7DCI7"/>
<dbReference type="InterPro" id="IPR005835">
    <property type="entry name" value="NTP_transferase_dom"/>
</dbReference>
<dbReference type="EMBL" id="CP097095">
    <property type="protein sequence ID" value="UQF80251.1"/>
    <property type="molecule type" value="Genomic_DNA"/>
</dbReference>
<dbReference type="KEGG" id="agh:M3I41_02960"/>
<feature type="domain" description="Nucleotidyl transferase" evidence="3">
    <location>
        <begin position="41"/>
        <end position="235"/>
    </location>
</feature>
<organism evidence="4 5">
    <name type="scientific">Actinomyces graevenitzii</name>
    <dbReference type="NCBI Taxonomy" id="55565"/>
    <lineage>
        <taxon>Bacteria</taxon>
        <taxon>Bacillati</taxon>
        <taxon>Actinomycetota</taxon>
        <taxon>Actinomycetes</taxon>
        <taxon>Actinomycetales</taxon>
        <taxon>Actinomycetaceae</taxon>
        <taxon>Actinomyces</taxon>
    </lineage>
</organism>
<gene>
    <name evidence="4" type="ORF">M3I41_02960</name>
</gene>
<protein>
    <submittedName>
        <fullName evidence="4">Sugar phosphate nucleotidyltransferase</fullName>
    </submittedName>
</protein>